<comment type="caution">
    <text evidence="1">The sequence shown here is derived from an EMBL/GenBank/DDBJ whole genome shotgun (WGS) entry which is preliminary data.</text>
</comment>
<sequence length="505" mass="56521">MRVVVPGRFVAGHRRVRDAITRTQCLMRSRIARRLWLRAVGEARRIGGFGVHRSRAIRHDRRRRARPCSLCERRLAFVRRVRRLHDGAVRIHELHVAHRPRTGFRITRNTDRASRIVGRHAGSRDRGARARHVCTLPCEMGGRLIAIRGRHRRIARRDERVLSDRRRRTVAGRAQSAIQALAYRRNAGRARYHVRVAPLPRIDVLREVRDRLAVHERGRRHGRDRVRRAEVHVRLVDVRDVGDVRHVHGLVHRDVVHHDIPVHAFVVMRAPAAPAGMPRFARAEGEPCAAGRGDAADRQRDAPVGTAAAAHERDQRRCIGGRLADGHRAGHPRPAVVHMGPAAVVVRREAPRCIVDPGPAPRRLPDPVTVVIRRPVGRCVVRHPDRTVVRGLAPRPVRVEILVAGNVARHVAGRYGALLGRIAAGGPLVERVGGRRGRLLRDLQVGAGEHHLLAGRQRILPVAAVRGRAAAAHGDRRARAVRRDIDAIVAGAREAEREIGRIDFV</sequence>
<name>B1FIR6_9BURK</name>
<dbReference type="Proteomes" id="UP000005463">
    <property type="component" value="Unassembled WGS sequence"/>
</dbReference>
<accession>B1FIR6</accession>
<evidence type="ECO:0000313" key="2">
    <source>
        <dbReference type="Proteomes" id="UP000005463"/>
    </source>
</evidence>
<evidence type="ECO:0000313" key="1">
    <source>
        <dbReference type="EMBL" id="EDT02578.1"/>
    </source>
</evidence>
<proteinExistence type="predicted"/>
<protein>
    <submittedName>
        <fullName evidence="1">Uncharacterized protein</fullName>
    </submittedName>
</protein>
<dbReference type="EMBL" id="ABLC01000109">
    <property type="protein sequence ID" value="EDT02578.1"/>
    <property type="molecule type" value="Genomic_DNA"/>
</dbReference>
<gene>
    <name evidence="1" type="ORF">BamIOP4010DRAFT_3926</name>
</gene>
<reference evidence="1 2" key="1">
    <citation type="submission" date="2008-03" db="EMBL/GenBank/DDBJ databases">
        <title>Sequencing of the draft genome and assembly of Burkholderia ambifaria IOP40-10.</title>
        <authorList>
            <consortium name="US DOE Joint Genome Institute (JGI-PGF)"/>
            <person name="Copeland A."/>
            <person name="Lucas S."/>
            <person name="Lapidus A."/>
            <person name="Glavina del Rio T."/>
            <person name="Dalin E."/>
            <person name="Tice H."/>
            <person name="Bruce D."/>
            <person name="Goodwin L."/>
            <person name="Pitluck S."/>
            <person name="Larimer F."/>
            <person name="Land M.L."/>
            <person name="Hauser L."/>
            <person name="Tiedje J."/>
            <person name="Richardson P."/>
        </authorList>
    </citation>
    <scope>NUCLEOTIDE SEQUENCE [LARGE SCALE GENOMIC DNA]</scope>
    <source>
        <strain evidence="1 2">IOP40-10</strain>
    </source>
</reference>
<organism evidence="1 2">
    <name type="scientific">Burkholderia ambifaria IOP40-10</name>
    <dbReference type="NCBI Taxonomy" id="396596"/>
    <lineage>
        <taxon>Bacteria</taxon>
        <taxon>Pseudomonadati</taxon>
        <taxon>Pseudomonadota</taxon>
        <taxon>Betaproteobacteria</taxon>
        <taxon>Burkholderiales</taxon>
        <taxon>Burkholderiaceae</taxon>
        <taxon>Burkholderia</taxon>
        <taxon>Burkholderia cepacia complex</taxon>
    </lineage>
</organism>
<dbReference type="AlphaFoldDB" id="B1FIR6"/>